<evidence type="ECO:0000313" key="6">
    <source>
        <dbReference type="Proteomes" id="UP000036902"/>
    </source>
</evidence>
<feature type="domain" description="GGDEF" evidence="4">
    <location>
        <begin position="181"/>
        <end position="315"/>
    </location>
</feature>
<evidence type="ECO:0000259" key="3">
    <source>
        <dbReference type="PROSITE" id="PS50110"/>
    </source>
</evidence>
<dbReference type="InterPro" id="IPR050595">
    <property type="entry name" value="Bact_response_regulator"/>
</dbReference>
<dbReference type="InterPro" id="IPR000160">
    <property type="entry name" value="GGDEF_dom"/>
</dbReference>
<protein>
    <submittedName>
        <fullName evidence="5">Diguanylate cyclase response regulator</fullName>
    </submittedName>
</protein>
<evidence type="ECO:0000313" key="5">
    <source>
        <dbReference type="EMBL" id="AMO37329.1"/>
    </source>
</evidence>
<dbReference type="InterPro" id="IPR029787">
    <property type="entry name" value="Nucleotide_cyclase"/>
</dbReference>
<dbReference type="PROSITE" id="PS50887">
    <property type="entry name" value="GGDEF"/>
    <property type="match status" value="1"/>
</dbReference>
<dbReference type="CDD" id="cd01949">
    <property type="entry name" value="GGDEF"/>
    <property type="match status" value="1"/>
</dbReference>
<dbReference type="PROSITE" id="PS50110">
    <property type="entry name" value="RESPONSE_REGULATORY"/>
    <property type="match status" value="1"/>
</dbReference>
<keyword evidence="6" id="KW-1185">Reference proteome</keyword>
<keyword evidence="1 2" id="KW-0597">Phosphoprotein</keyword>
<dbReference type="SMART" id="SM00448">
    <property type="entry name" value="REC"/>
    <property type="match status" value="1"/>
</dbReference>
<dbReference type="Pfam" id="PF00990">
    <property type="entry name" value="GGDEF"/>
    <property type="match status" value="1"/>
</dbReference>
<name>A0A127K5X5_9RHOO</name>
<gene>
    <name evidence="5" type="ORF">AC731_010420</name>
</gene>
<dbReference type="NCBIfam" id="TIGR00254">
    <property type="entry name" value="GGDEF"/>
    <property type="match status" value="1"/>
</dbReference>
<dbReference type="SUPFAM" id="SSF52172">
    <property type="entry name" value="CheY-like"/>
    <property type="match status" value="1"/>
</dbReference>
<dbReference type="KEGG" id="thu:AC731_010420"/>
<dbReference type="PANTHER" id="PTHR44591:SF3">
    <property type="entry name" value="RESPONSE REGULATORY DOMAIN-CONTAINING PROTEIN"/>
    <property type="match status" value="1"/>
</dbReference>
<evidence type="ECO:0000256" key="1">
    <source>
        <dbReference type="ARBA" id="ARBA00022553"/>
    </source>
</evidence>
<feature type="modified residue" description="4-aspartylphosphate" evidence="2">
    <location>
        <position position="62"/>
    </location>
</feature>
<dbReference type="CDD" id="cd00156">
    <property type="entry name" value="REC"/>
    <property type="match status" value="1"/>
</dbReference>
<dbReference type="Gene3D" id="3.40.50.2300">
    <property type="match status" value="1"/>
</dbReference>
<dbReference type="Pfam" id="PF00072">
    <property type="entry name" value="Response_reg"/>
    <property type="match status" value="1"/>
</dbReference>
<organism evidence="5 6">
    <name type="scientific">Thauera humireducens</name>
    <dbReference type="NCBI Taxonomy" id="1134435"/>
    <lineage>
        <taxon>Bacteria</taxon>
        <taxon>Pseudomonadati</taxon>
        <taxon>Pseudomonadota</taxon>
        <taxon>Betaproteobacteria</taxon>
        <taxon>Rhodocyclales</taxon>
        <taxon>Zoogloeaceae</taxon>
        <taxon>Thauera</taxon>
    </lineage>
</organism>
<sequence>MWPVTTEDDKVARVLVVDDSRMVRASIIKHIRGRFDAREEPDGEAGWEALLVDPAIDLVVTDIGMPRLDGFGLLQRIRESKVARVRNLPVVIISGDEDENARERALKLGANGFIPKGVGTVELLATLDSLVRLAKTQNELEESRAALARQSPQDPETGLVTGGYLEHRGEQALAESRRRETDIAALVIELDQFDQLVERYGLHVVELIGRKISKIVTGRIRAEDSLSKHSPSQFALLSPGIDMLSSCAFALRLRASLEKLVMAYREERIRITVTIGVANSAVDGKGKVSELLAAARARLQQGQRVGGNCVVSDRGLVDQATQAGNTTRLCSIDAALRHLRAGTTKEVEARLPDIVGTLMPLLELIESRLHCGLPLEQLEQYQYKPETGSDEMDGTQTAI</sequence>
<dbReference type="InterPro" id="IPR011006">
    <property type="entry name" value="CheY-like_superfamily"/>
</dbReference>
<dbReference type="GO" id="GO:0000160">
    <property type="term" value="P:phosphorelay signal transduction system"/>
    <property type="evidence" value="ECO:0007669"/>
    <property type="project" value="InterPro"/>
</dbReference>
<dbReference type="SUPFAM" id="SSF55073">
    <property type="entry name" value="Nucleotide cyclase"/>
    <property type="match status" value="1"/>
</dbReference>
<reference evidence="6" key="1">
    <citation type="submission" date="2016-03" db="EMBL/GenBank/DDBJ databases">
        <authorList>
            <person name="Ma C."/>
            <person name="Zhou S."/>
            <person name="Yang G."/>
        </authorList>
    </citation>
    <scope>NUCLEOTIDE SEQUENCE [LARGE SCALE GENOMIC DNA]</scope>
    <source>
        <strain evidence="6">SgZ-1</strain>
    </source>
</reference>
<evidence type="ECO:0000259" key="4">
    <source>
        <dbReference type="PROSITE" id="PS50887"/>
    </source>
</evidence>
<evidence type="ECO:0000256" key="2">
    <source>
        <dbReference type="PROSITE-ProRule" id="PRU00169"/>
    </source>
</evidence>
<dbReference type="InterPro" id="IPR001789">
    <property type="entry name" value="Sig_transdc_resp-reg_receiver"/>
</dbReference>
<dbReference type="PANTHER" id="PTHR44591">
    <property type="entry name" value="STRESS RESPONSE REGULATOR PROTEIN 1"/>
    <property type="match status" value="1"/>
</dbReference>
<proteinExistence type="predicted"/>
<dbReference type="Proteomes" id="UP000036902">
    <property type="component" value="Chromosome"/>
</dbReference>
<dbReference type="EMBL" id="CP014646">
    <property type="protein sequence ID" value="AMO37329.1"/>
    <property type="molecule type" value="Genomic_DNA"/>
</dbReference>
<dbReference type="SMART" id="SM00267">
    <property type="entry name" value="GGDEF"/>
    <property type="match status" value="1"/>
</dbReference>
<dbReference type="RefSeq" id="WP_048705872.1">
    <property type="nucleotide sequence ID" value="NZ_CP014646.1"/>
</dbReference>
<dbReference type="AlphaFoldDB" id="A0A127K5X5"/>
<dbReference type="Gene3D" id="3.30.70.270">
    <property type="match status" value="1"/>
</dbReference>
<feature type="domain" description="Response regulatory" evidence="3">
    <location>
        <begin position="13"/>
        <end position="131"/>
    </location>
</feature>
<dbReference type="STRING" id="1134435.AC731_010420"/>
<dbReference type="InterPro" id="IPR043128">
    <property type="entry name" value="Rev_trsase/Diguanyl_cyclase"/>
</dbReference>
<accession>A0A127K5X5</accession>